<evidence type="ECO:0000313" key="3">
    <source>
        <dbReference type="Proteomes" id="UP000244225"/>
    </source>
</evidence>
<name>A0A2T5YEF9_9BACT</name>
<dbReference type="EMBL" id="QBKI01000009">
    <property type="protein sequence ID" value="PTX15099.1"/>
    <property type="molecule type" value="Genomic_DNA"/>
</dbReference>
<keyword evidence="3" id="KW-1185">Reference proteome</keyword>
<sequence length="213" mass="24364">MRQFPLLILLLLSLNLAAPQRSLAQAEEIQQLLLNAEKLRQLKSILSDMKQGYDILHRGYGTVRDISEGSFSLHHAFLESLLEVSPAVRQYRRVAETIALQQRLVQEYRSAHRRFREAGTFTPGELAYLASVYDQLGEESLRHLEELALVLTAGELRMAEAERLAAIDRLYEATADKLGFLRHFNQQATRLALLRAREQNDLQTLRLLFPSNP</sequence>
<dbReference type="Proteomes" id="UP000244225">
    <property type="component" value="Unassembled WGS sequence"/>
</dbReference>
<feature type="chain" id="PRO_5015760863" description="TerB family tellurite resistance protein" evidence="1">
    <location>
        <begin position="25"/>
        <end position="213"/>
    </location>
</feature>
<evidence type="ECO:0000256" key="1">
    <source>
        <dbReference type="SAM" id="SignalP"/>
    </source>
</evidence>
<proteinExistence type="predicted"/>
<feature type="signal peptide" evidence="1">
    <location>
        <begin position="1"/>
        <end position="24"/>
    </location>
</feature>
<dbReference type="OrthoDB" id="826958at2"/>
<evidence type="ECO:0008006" key="4">
    <source>
        <dbReference type="Google" id="ProtNLM"/>
    </source>
</evidence>
<protein>
    <recommendedName>
        <fullName evidence="4">TerB family tellurite resistance protein</fullName>
    </recommendedName>
</protein>
<comment type="caution">
    <text evidence="2">The sequence shown here is derived from an EMBL/GenBank/DDBJ whole genome shotgun (WGS) entry which is preliminary data.</text>
</comment>
<accession>A0A2T5YEF9</accession>
<organism evidence="2 3">
    <name type="scientific">Pontibacter mucosus</name>
    <dbReference type="NCBI Taxonomy" id="1649266"/>
    <lineage>
        <taxon>Bacteria</taxon>
        <taxon>Pseudomonadati</taxon>
        <taxon>Bacteroidota</taxon>
        <taxon>Cytophagia</taxon>
        <taxon>Cytophagales</taxon>
        <taxon>Hymenobacteraceae</taxon>
        <taxon>Pontibacter</taxon>
    </lineage>
</organism>
<dbReference type="AlphaFoldDB" id="A0A2T5YEF9"/>
<keyword evidence="1" id="KW-0732">Signal</keyword>
<gene>
    <name evidence="2" type="ORF">C8N40_109197</name>
</gene>
<evidence type="ECO:0000313" key="2">
    <source>
        <dbReference type="EMBL" id="PTX15099.1"/>
    </source>
</evidence>
<reference evidence="2 3" key="1">
    <citation type="submission" date="2018-04" db="EMBL/GenBank/DDBJ databases">
        <title>Genomic Encyclopedia of Archaeal and Bacterial Type Strains, Phase II (KMG-II): from individual species to whole genera.</title>
        <authorList>
            <person name="Goeker M."/>
        </authorList>
    </citation>
    <scope>NUCLEOTIDE SEQUENCE [LARGE SCALE GENOMIC DNA]</scope>
    <source>
        <strain evidence="2 3">DSM 100162</strain>
    </source>
</reference>